<evidence type="ECO:0000313" key="1">
    <source>
        <dbReference type="EMBL" id="NMO17658.1"/>
    </source>
</evidence>
<proteinExistence type="predicted"/>
<dbReference type="Proteomes" id="UP000518300">
    <property type="component" value="Unassembled WGS sequence"/>
</dbReference>
<accession>A0A848LIY8</accession>
<name>A0A848LIY8_9BACT</name>
<dbReference type="EMBL" id="JABBJJ010000106">
    <property type="protein sequence ID" value="NMO17658.1"/>
    <property type="molecule type" value="Genomic_DNA"/>
</dbReference>
<evidence type="ECO:0000313" key="2">
    <source>
        <dbReference type="Proteomes" id="UP000518300"/>
    </source>
</evidence>
<comment type="caution">
    <text evidence="1">The sequence shown here is derived from an EMBL/GenBank/DDBJ whole genome shotgun (WGS) entry which is preliminary data.</text>
</comment>
<dbReference type="RefSeq" id="WP_169346939.1">
    <property type="nucleotide sequence ID" value="NZ_JABBJJ010000106.1"/>
</dbReference>
<protein>
    <submittedName>
        <fullName evidence="1">STAS/SEC14 domain-containing protein</fullName>
    </submittedName>
</protein>
<sequence length="137" mass="15473">MGARKEWKFGAHVARLEQSDVLVVSFSGPTSFDEARRSVEICEELGSLQPFYLVMDVSDSTIDTKSREYISRNLKAEWFHGILYVGLGLAQRAMAKAILLALYFTGKWSVEVDFVPTEQAAHALILRRREQRLAHAA</sequence>
<reference evidence="1 2" key="1">
    <citation type="submission" date="2020-04" db="EMBL/GenBank/DDBJ databases">
        <title>Draft genome of Pyxidicoccus fallax type strain.</title>
        <authorList>
            <person name="Whitworth D.E."/>
        </authorList>
    </citation>
    <scope>NUCLEOTIDE SEQUENCE [LARGE SCALE GENOMIC DNA]</scope>
    <source>
        <strain evidence="1 2">DSM 14698</strain>
    </source>
</reference>
<gene>
    <name evidence="1" type="ORF">HG543_22785</name>
</gene>
<keyword evidence="2" id="KW-1185">Reference proteome</keyword>
<dbReference type="AlphaFoldDB" id="A0A848LIY8"/>
<organism evidence="1 2">
    <name type="scientific">Pyxidicoccus fallax</name>
    <dbReference type="NCBI Taxonomy" id="394095"/>
    <lineage>
        <taxon>Bacteria</taxon>
        <taxon>Pseudomonadati</taxon>
        <taxon>Myxococcota</taxon>
        <taxon>Myxococcia</taxon>
        <taxon>Myxococcales</taxon>
        <taxon>Cystobacterineae</taxon>
        <taxon>Myxococcaceae</taxon>
        <taxon>Pyxidicoccus</taxon>
    </lineage>
</organism>